<evidence type="ECO:0000256" key="2">
    <source>
        <dbReference type="ARBA" id="ARBA00008573"/>
    </source>
</evidence>
<comment type="subcellular location">
    <subcellularLocation>
        <location evidence="1 6">Membrane</location>
        <topology evidence="1 6">Multi-pass membrane protein</topology>
    </subcellularLocation>
</comment>
<dbReference type="EMBL" id="JALJOV010000856">
    <property type="protein sequence ID" value="KAK9860326.1"/>
    <property type="molecule type" value="Genomic_DNA"/>
</dbReference>
<name>A0AAW1SU40_9CHLO</name>
<dbReference type="GO" id="GO:0016020">
    <property type="term" value="C:membrane"/>
    <property type="evidence" value="ECO:0007669"/>
    <property type="project" value="UniProtKB-SubCell"/>
</dbReference>
<keyword evidence="8" id="KW-1185">Reference proteome</keyword>
<evidence type="ECO:0000313" key="8">
    <source>
        <dbReference type="Proteomes" id="UP001485043"/>
    </source>
</evidence>
<reference evidence="7 8" key="1">
    <citation type="journal article" date="2024" name="Nat. Commun.">
        <title>Phylogenomics reveals the evolutionary origins of lichenization in chlorophyte algae.</title>
        <authorList>
            <person name="Puginier C."/>
            <person name="Libourel C."/>
            <person name="Otte J."/>
            <person name="Skaloud P."/>
            <person name="Haon M."/>
            <person name="Grisel S."/>
            <person name="Petersen M."/>
            <person name="Berrin J.G."/>
            <person name="Delaux P.M."/>
            <person name="Dal Grande F."/>
            <person name="Keller J."/>
        </authorList>
    </citation>
    <scope>NUCLEOTIDE SEQUENCE [LARGE SCALE GENOMIC DNA]</scope>
    <source>
        <strain evidence="7 8">SAG 2523</strain>
    </source>
</reference>
<keyword evidence="5" id="KW-0472">Membrane</keyword>
<organism evidence="7 8">
    <name type="scientific">Apatococcus fuscideae</name>
    <dbReference type="NCBI Taxonomy" id="2026836"/>
    <lineage>
        <taxon>Eukaryota</taxon>
        <taxon>Viridiplantae</taxon>
        <taxon>Chlorophyta</taxon>
        <taxon>core chlorophytes</taxon>
        <taxon>Trebouxiophyceae</taxon>
        <taxon>Chlorellales</taxon>
        <taxon>Chlorellaceae</taxon>
        <taxon>Apatococcus</taxon>
    </lineage>
</organism>
<dbReference type="AlphaFoldDB" id="A0AAW1SU40"/>
<evidence type="ECO:0000256" key="3">
    <source>
        <dbReference type="ARBA" id="ARBA00022692"/>
    </source>
</evidence>
<keyword evidence="4" id="KW-1133">Transmembrane helix</keyword>
<dbReference type="Pfam" id="PF03134">
    <property type="entry name" value="TB2_DP1_HVA22"/>
    <property type="match status" value="1"/>
</dbReference>
<comment type="caution">
    <text evidence="7">The sequence shown here is derived from an EMBL/GenBank/DDBJ whole genome shotgun (WGS) entry which is preliminary data.</text>
</comment>
<sequence>MVGRFRGEPDSVGVSEAGFCSLPGYYHAKLLFLLWLQLPQYQGARRLYQQFLRPYLAEHEEWVDARLATVQGLLVRPELVSMASSFRKSMKGAPVIGWFLQTPDEWDRPHTPENTRSPPGYMGSSLEKRTDKMLQALKGPKAWDRRRSNYPHLAGPLPIQLKSCKTAADQQLAACSPYARNLMSRVRCPTTKFFSTIDDHNWLERPRLALFLPVDPDTGRPDDMNVQDFITMLKQLQSRNTGSAPLKYFVMSSPASGCTSAPQFLMASPIASAAPTL</sequence>
<protein>
    <recommendedName>
        <fullName evidence="6">HVA22-like protein</fullName>
    </recommendedName>
</protein>
<accession>A0AAW1SU40</accession>
<evidence type="ECO:0000256" key="6">
    <source>
        <dbReference type="RuleBase" id="RU362006"/>
    </source>
</evidence>
<dbReference type="PANTHER" id="PTHR12300:SF161">
    <property type="entry name" value="RECEPTOR EXPRESSION-ENHANCING PROTEIN"/>
    <property type="match status" value="1"/>
</dbReference>
<dbReference type="InterPro" id="IPR004345">
    <property type="entry name" value="TB2_DP1_HVA22"/>
</dbReference>
<evidence type="ECO:0000256" key="5">
    <source>
        <dbReference type="ARBA" id="ARBA00023136"/>
    </source>
</evidence>
<proteinExistence type="inferred from homology"/>
<dbReference type="PANTHER" id="PTHR12300">
    <property type="entry name" value="HVA22-LIKE PROTEINS"/>
    <property type="match status" value="1"/>
</dbReference>
<evidence type="ECO:0000313" key="7">
    <source>
        <dbReference type="EMBL" id="KAK9860326.1"/>
    </source>
</evidence>
<evidence type="ECO:0000256" key="1">
    <source>
        <dbReference type="ARBA" id="ARBA00004141"/>
    </source>
</evidence>
<comment type="similarity">
    <text evidence="2 6">Belongs to the DP1 family.</text>
</comment>
<gene>
    <name evidence="7" type="ORF">WJX84_000780</name>
</gene>
<keyword evidence="3" id="KW-0812">Transmembrane</keyword>
<dbReference type="Proteomes" id="UP001485043">
    <property type="component" value="Unassembled WGS sequence"/>
</dbReference>
<evidence type="ECO:0000256" key="4">
    <source>
        <dbReference type="ARBA" id="ARBA00022989"/>
    </source>
</evidence>